<dbReference type="CDD" id="cd05941">
    <property type="entry name" value="MCS"/>
    <property type="match status" value="1"/>
</dbReference>
<dbReference type="GO" id="GO:0031956">
    <property type="term" value="F:medium-chain fatty acid-CoA ligase activity"/>
    <property type="evidence" value="ECO:0007669"/>
    <property type="project" value="TreeGrafter"/>
</dbReference>
<feature type="domain" description="AMP-binding enzyme C-terminal" evidence="2">
    <location>
        <begin position="500"/>
        <end position="583"/>
    </location>
</feature>
<dbReference type="PANTHER" id="PTHR43201">
    <property type="entry name" value="ACYL-COA SYNTHETASE"/>
    <property type="match status" value="1"/>
</dbReference>
<dbReference type="SUPFAM" id="SSF56801">
    <property type="entry name" value="Acetyl-CoA synthetase-like"/>
    <property type="match status" value="1"/>
</dbReference>
<accession>A0A7T7BL20</accession>
<dbReference type="InterPro" id="IPR025110">
    <property type="entry name" value="AMP-bd_C"/>
</dbReference>
<dbReference type="OMA" id="KGKWFKT"/>
<dbReference type="AlphaFoldDB" id="A0A7T7BL20"/>
<name>A0A7T7BL20_PENDI</name>
<dbReference type="PANTHER" id="PTHR43201:SF28">
    <property type="entry name" value="ENZYME, PUTATIVE (AFU_ORTHOLOGUE AFUA_7G01530)-RELATED"/>
    <property type="match status" value="1"/>
</dbReference>
<dbReference type="EMBL" id="CP060776">
    <property type="protein sequence ID" value="QQK43711.1"/>
    <property type="molecule type" value="Genomic_DNA"/>
</dbReference>
<evidence type="ECO:0000259" key="1">
    <source>
        <dbReference type="Pfam" id="PF00501"/>
    </source>
</evidence>
<gene>
    <name evidence="3" type="ORF">Pdw03_7612</name>
</gene>
<dbReference type="RefSeq" id="XP_014532767.1">
    <property type="nucleotide sequence ID" value="XM_014677281.1"/>
</dbReference>
<feature type="domain" description="AMP-dependent synthetase/ligase" evidence="1">
    <location>
        <begin position="44"/>
        <end position="429"/>
    </location>
</feature>
<dbReference type="InterPro" id="IPR042099">
    <property type="entry name" value="ANL_N_sf"/>
</dbReference>
<dbReference type="KEGG" id="pdp:PDIP_55410"/>
<dbReference type="Pfam" id="PF00501">
    <property type="entry name" value="AMP-binding"/>
    <property type="match status" value="1"/>
</dbReference>
<dbReference type="Pfam" id="PF13193">
    <property type="entry name" value="AMP-binding_C"/>
    <property type="match status" value="1"/>
</dbReference>
<dbReference type="InterPro" id="IPR000873">
    <property type="entry name" value="AMP-dep_synth/lig_dom"/>
</dbReference>
<dbReference type="VEuPathDB" id="FungiDB:PDIP_55410"/>
<dbReference type="GeneID" id="26233857"/>
<evidence type="ECO:0000313" key="3">
    <source>
        <dbReference type="EMBL" id="QQK43711.1"/>
    </source>
</evidence>
<dbReference type="GO" id="GO:0006631">
    <property type="term" value="P:fatty acid metabolic process"/>
    <property type="evidence" value="ECO:0007669"/>
    <property type="project" value="TreeGrafter"/>
</dbReference>
<dbReference type="Gene3D" id="3.40.50.12780">
    <property type="entry name" value="N-terminal domain of ligase-like"/>
    <property type="match status" value="1"/>
</dbReference>
<evidence type="ECO:0000259" key="2">
    <source>
        <dbReference type="Pfam" id="PF13193"/>
    </source>
</evidence>
<sequence>MSGSFLSLLSRSNARNCLTPRRTSLGARLLSTLPNTHIFRALQNHAPDSLAVVHSASSRSFTYGSLIADVVRAKDDLEQKATTAQGQLAGERIAFLAENSYDYVVTLLAIFASDAIALPLSPSFPTAELKYILDNSQAKMLLTTERYADKGMEIVREGLEHGPLFAIRNQLTEGGASSREGVTLYDLKQPSSGGMMLYTSGTTNRPKGVLIPQSALAAQASSLLEAWKYTPNDRLLHLLPLHHIHGVVNAIVAPIVAGSSIEFMYPFNPDKVWKRLAAPFLPSNTSESAITFLTAVPTIYNRLMATFPKLTPELQAAAKEGLSPRNLRLNISGSAALPTPTKTAWTNLSNGNVLLERFGMTEVGMAISCGLDGADRVDGSVGWPLPGVEARLADLETGAIIPVEEKTSNGREREGEIQLRGETIFGHYWGNEKATRESFVPSDDGGRAWFCTGDVATRRIVDGAGRGTSGAWAQGPMYFIQGRKSVDIIKTGAEKVSALEVERELLSLPQVTEAAVVGLPSEQWGQKIAAVVVLSPDAAASGRNGRSWSPMDMRRALKGSLASFKIPQEMKVLDAIPRNAMGKVNKKALVKEVFGV</sequence>
<reference evidence="3 4" key="1">
    <citation type="submission" date="2020-08" db="EMBL/GenBank/DDBJ databases">
        <title>The completed genome sequence of the pathogenic ascomycete fungus Penicillium digitatum.</title>
        <authorList>
            <person name="Wang M."/>
        </authorList>
    </citation>
    <scope>NUCLEOTIDE SEQUENCE [LARGE SCALE GENOMIC DNA]</scope>
    <source>
        <strain evidence="3 4">PdW03</strain>
    </source>
</reference>
<dbReference type="Proteomes" id="UP000595662">
    <property type="component" value="Chromosome 3"/>
</dbReference>
<proteinExistence type="predicted"/>
<dbReference type="Gene3D" id="3.30.300.30">
    <property type="match status" value="1"/>
</dbReference>
<organism evidence="3 4">
    <name type="scientific">Penicillium digitatum</name>
    <name type="common">Green mold</name>
    <dbReference type="NCBI Taxonomy" id="36651"/>
    <lineage>
        <taxon>Eukaryota</taxon>
        <taxon>Fungi</taxon>
        <taxon>Dikarya</taxon>
        <taxon>Ascomycota</taxon>
        <taxon>Pezizomycotina</taxon>
        <taxon>Eurotiomycetes</taxon>
        <taxon>Eurotiomycetidae</taxon>
        <taxon>Eurotiales</taxon>
        <taxon>Aspergillaceae</taxon>
        <taxon>Penicillium</taxon>
    </lineage>
</organism>
<evidence type="ECO:0000313" key="4">
    <source>
        <dbReference type="Proteomes" id="UP000595662"/>
    </source>
</evidence>
<dbReference type="InterPro" id="IPR045851">
    <property type="entry name" value="AMP-bd_C_sf"/>
</dbReference>
<protein>
    <submittedName>
        <fullName evidence="3">AMP-binding enzyme, putative</fullName>
    </submittedName>
</protein>